<evidence type="ECO:0000313" key="2">
    <source>
        <dbReference type="Proteomes" id="UP000570514"/>
    </source>
</evidence>
<evidence type="ECO:0000313" key="1">
    <source>
        <dbReference type="EMBL" id="NIK88989.1"/>
    </source>
</evidence>
<sequence length="52" mass="6174">MPDSKASYTKLYRELCGPTSHLGFFDMRGRAVVNNHDQCMDKHLKKHEHWRT</sequence>
<protein>
    <submittedName>
        <fullName evidence="1">Uncharacterized protein</fullName>
    </submittedName>
</protein>
<name>A0A846N0G5_9PROT</name>
<dbReference type="AlphaFoldDB" id="A0A846N0G5"/>
<proteinExistence type="predicted"/>
<keyword evidence="2" id="KW-1185">Reference proteome</keyword>
<accession>A0A846N0G5</accession>
<organism evidence="1 2">
    <name type="scientific">Rhizomicrobium palustre</name>
    <dbReference type="NCBI Taxonomy" id="189966"/>
    <lineage>
        <taxon>Bacteria</taxon>
        <taxon>Pseudomonadati</taxon>
        <taxon>Pseudomonadota</taxon>
        <taxon>Alphaproteobacteria</taxon>
        <taxon>Micropepsales</taxon>
        <taxon>Micropepsaceae</taxon>
        <taxon>Rhizomicrobium</taxon>
    </lineage>
</organism>
<dbReference type="Proteomes" id="UP000570514">
    <property type="component" value="Unassembled WGS sequence"/>
</dbReference>
<comment type="caution">
    <text evidence="1">The sequence shown here is derived from an EMBL/GenBank/DDBJ whole genome shotgun (WGS) entry which is preliminary data.</text>
</comment>
<dbReference type="EMBL" id="JAASRM010000001">
    <property type="protein sequence ID" value="NIK88989.1"/>
    <property type="molecule type" value="Genomic_DNA"/>
</dbReference>
<gene>
    <name evidence="1" type="ORF">FHS83_002307</name>
</gene>
<reference evidence="1 2" key="1">
    <citation type="submission" date="2020-03" db="EMBL/GenBank/DDBJ databases">
        <title>Genomic Encyclopedia of Type Strains, Phase IV (KMG-IV): sequencing the most valuable type-strain genomes for metagenomic binning, comparative biology and taxonomic classification.</title>
        <authorList>
            <person name="Goeker M."/>
        </authorList>
    </citation>
    <scope>NUCLEOTIDE SEQUENCE [LARGE SCALE GENOMIC DNA]</scope>
    <source>
        <strain evidence="1 2">DSM 19867</strain>
    </source>
</reference>